<evidence type="ECO:0000313" key="2">
    <source>
        <dbReference type="Proteomes" id="UP000492821"/>
    </source>
</evidence>
<keyword evidence="1" id="KW-0812">Transmembrane</keyword>
<organism evidence="2 3">
    <name type="scientific">Panagrellus redivivus</name>
    <name type="common">Microworm</name>
    <dbReference type="NCBI Taxonomy" id="6233"/>
    <lineage>
        <taxon>Eukaryota</taxon>
        <taxon>Metazoa</taxon>
        <taxon>Ecdysozoa</taxon>
        <taxon>Nematoda</taxon>
        <taxon>Chromadorea</taxon>
        <taxon>Rhabditida</taxon>
        <taxon>Tylenchina</taxon>
        <taxon>Panagrolaimomorpha</taxon>
        <taxon>Panagrolaimoidea</taxon>
        <taxon>Panagrolaimidae</taxon>
        <taxon>Panagrellus</taxon>
    </lineage>
</organism>
<dbReference type="AlphaFoldDB" id="A0A7E5A1L8"/>
<keyword evidence="2" id="KW-1185">Reference proteome</keyword>
<reference evidence="3" key="2">
    <citation type="submission" date="2020-10" db="UniProtKB">
        <authorList>
            <consortium name="WormBaseParasite"/>
        </authorList>
    </citation>
    <scope>IDENTIFICATION</scope>
</reference>
<name>A0A7E5A1L8_PANRE</name>
<dbReference type="Proteomes" id="UP000492821">
    <property type="component" value="Unassembled WGS sequence"/>
</dbReference>
<proteinExistence type="predicted"/>
<evidence type="ECO:0000256" key="1">
    <source>
        <dbReference type="SAM" id="Phobius"/>
    </source>
</evidence>
<reference evidence="2" key="1">
    <citation type="journal article" date="2013" name="Genetics">
        <title>The draft genome and transcriptome of Panagrellus redivivus are shaped by the harsh demands of a free-living lifestyle.</title>
        <authorList>
            <person name="Srinivasan J."/>
            <person name="Dillman A.R."/>
            <person name="Macchietto M.G."/>
            <person name="Heikkinen L."/>
            <person name="Lakso M."/>
            <person name="Fracchia K.M."/>
            <person name="Antoshechkin I."/>
            <person name="Mortazavi A."/>
            <person name="Wong G."/>
            <person name="Sternberg P.W."/>
        </authorList>
    </citation>
    <scope>NUCLEOTIDE SEQUENCE [LARGE SCALE GENOMIC DNA]</scope>
    <source>
        <strain evidence="2">MT8872</strain>
    </source>
</reference>
<feature type="transmembrane region" description="Helical" evidence="1">
    <location>
        <begin position="76"/>
        <end position="100"/>
    </location>
</feature>
<keyword evidence="1" id="KW-0472">Membrane</keyword>
<keyword evidence="1" id="KW-1133">Transmembrane helix</keyword>
<accession>A0A7E5A1L8</accession>
<sequence length="305" mass="33462">MYPSKTFVKRGCARKGMSLRIVACAPTYLFALCRLRRLPANGERKGESKRILHEHQRRSFYVDYRRIDRCCSGHKIMGLSMPCAFAWILLFTTLSTAVAAKECTDGKDNVISIHDVLDENKSIAFNDVKIYTYGPDGKVLCKPALTFPGFLKIASGSITVTEPLTSSNGHIQLAFTVEQNSFMVGKVCENGISKNSFVPNEICKLDLCAVAPALCKIFEEAHSISTSDLPSDYGGLVPLGPLDMSVVAGEWKASISLSHGDAVVAGIQIGDSDKWTTIVLGDERDVKTFEKTQEKLKLSKGKEEL</sequence>
<dbReference type="WBParaSite" id="Pan_g8268.t1">
    <property type="protein sequence ID" value="Pan_g8268.t1"/>
    <property type="gene ID" value="Pan_g8268"/>
</dbReference>
<protein>
    <submittedName>
        <fullName evidence="3">Peptidase A1 domain-containing protein</fullName>
    </submittedName>
</protein>
<evidence type="ECO:0000313" key="3">
    <source>
        <dbReference type="WBParaSite" id="Pan_g8268.t1"/>
    </source>
</evidence>